<reference evidence="8 9" key="1">
    <citation type="submission" date="2016-07" db="EMBL/GenBank/DDBJ databases">
        <title>Enhancement of antibiotic productionsby engineered nitrateutilization in actinobacteria.</title>
        <authorList>
            <person name="Meng S.C."/>
        </authorList>
    </citation>
    <scope>NUCLEOTIDE SEQUENCE [LARGE SCALE GENOMIC DNA]</scope>
    <source>
        <strain evidence="8 9">NRRL 2936</strain>
    </source>
</reference>
<accession>A0A1B1M4G1</accession>
<evidence type="ECO:0000313" key="8">
    <source>
        <dbReference type="EMBL" id="ANS63525.1"/>
    </source>
</evidence>
<dbReference type="PANTHER" id="PTHR30352">
    <property type="entry name" value="PYRUVATE FORMATE-LYASE-ACTIVATING ENZYME"/>
    <property type="match status" value="1"/>
</dbReference>
<dbReference type="Pfam" id="PF13353">
    <property type="entry name" value="Fer4_12"/>
    <property type="match status" value="1"/>
</dbReference>
<dbReference type="GO" id="GO:0046872">
    <property type="term" value="F:metal ion binding"/>
    <property type="evidence" value="ECO:0007669"/>
    <property type="project" value="UniProtKB-KW"/>
</dbReference>
<evidence type="ECO:0000256" key="5">
    <source>
        <dbReference type="ARBA" id="ARBA00023004"/>
    </source>
</evidence>
<dbReference type="EMBL" id="CP016438">
    <property type="protein sequence ID" value="ANS63525.1"/>
    <property type="molecule type" value="Genomic_DNA"/>
</dbReference>
<dbReference type="CDD" id="cd01335">
    <property type="entry name" value="Radical_SAM"/>
    <property type="match status" value="1"/>
</dbReference>
<sequence>MVFPVTALGPGTRLGVWVQGCSIRCHGCLALDTWNPETGLEMTAPQLHDIWRDARAAGAEGLTISGGEPGDQPEALTLLLEGVREISGSAAEDILLYTGYEWEEFRRRMPRVRELADAVITGPFRAELPTTLVWRGSANQILHPLSELGEIRYAPHIDSRPERPPMQRVVTDERVWMIGVPRTGDLPRLDRALRRSDVTVGQTSWRPARGDKDAQAPDRHRSHSVAPFGPADDPTEPE</sequence>
<dbReference type="SUPFAM" id="SSF102114">
    <property type="entry name" value="Radical SAM enzymes"/>
    <property type="match status" value="1"/>
</dbReference>
<evidence type="ECO:0000313" key="9">
    <source>
        <dbReference type="Proteomes" id="UP000092598"/>
    </source>
</evidence>
<dbReference type="KEGG" id="sls:SLINC_1301"/>
<dbReference type="InterPro" id="IPR007197">
    <property type="entry name" value="rSAM"/>
</dbReference>
<evidence type="ECO:0000256" key="1">
    <source>
        <dbReference type="ARBA" id="ARBA00001966"/>
    </source>
</evidence>
<organism evidence="8 9">
    <name type="scientific">Streptomyces lincolnensis</name>
    <dbReference type="NCBI Taxonomy" id="1915"/>
    <lineage>
        <taxon>Bacteria</taxon>
        <taxon>Bacillati</taxon>
        <taxon>Actinomycetota</taxon>
        <taxon>Actinomycetes</taxon>
        <taxon>Kitasatosporales</taxon>
        <taxon>Streptomycetaceae</taxon>
        <taxon>Streptomyces</taxon>
    </lineage>
</organism>
<keyword evidence="5" id="KW-0408">Iron</keyword>
<dbReference type="PANTHER" id="PTHR30352:SF2">
    <property type="entry name" value="ANAEROBIC RIBONUCLEOSIDE-TRIPHOSPHATE REDUCTASE-ACTIVATING PROTEIN"/>
    <property type="match status" value="1"/>
</dbReference>
<comment type="cofactor">
    <cofactor evidence="1">
        <name>[4Fe-4S] cluster</name>
        <dbReference type="ChEBI" id="CHEBI:49883"/>
    </cofactor>
</comment>
<dbReference type="Gene3D" id="3.20.20.70">
    <property type="entry name" value="Aldolase class I"/>
    <property type="match status" value="1"/>
</dbReference>
<evidence type="ECO:0000256" key="7">
    <source>
        <dbReference type="SAM" id="MobiDB-lite"/>
    </source>
</evidence>
<dbReference type="AlphaFoldDB" id="A0A1B1M4G1"/>
<evidence type="ECO:0000256" key="6">
    <source>
        <dbReference type="ARBA" id="ARBA00023014"/>
    </source>
</evidence>
<proteinExistence type="predicted"/>
<evidence type="ECO:0000256" key="2">
    <source>
        <dbReference type="ARBA" id="ARBA00022485"/>
    </source>
</evidence>
<dbReference type="Proteomes" id="UP000092598">
    <property type="component" value="Chromosome"/>
</dbReference>
<keyword evidence="3" id="KW-0949">S-adenosyl-L-methionine</keyword>
<dbReference type="GO" id="GO:0004748">
    <property type="term" value="F:ribonucleoside-diphosphate reductase activity, thioredoxin disulfide as acceptor"/>
    <property type="evidence" value="ECO:0007669"/>
    <property type="project" value="TreeGrafter"/>
</dbReference>
<name>A0A1B1M4G1_STRLN</name>
<dbReference type="InterPro" id="IPR058240">
    <property type="entry name" value="rSAM_sf"/>
</dbReference>
<dbReference type="InterPro" id="IPR034457">
    <property type="entry name" value="Organic_radical-activating"/>
</dbReference>
<dbReference type="GO" id="GO:0051539">
    <property type="term" value="F:4 iron, 4 sulfur cluster binding"/>
    <property type="evidence" value="ECO:0007669"/>
    <property type="project" value="UniProtKB-KW"/>
</dbReference>
<dbReference type="STRING" id="1915.SLINC_1301"/>
<feature type="region of interest" description="Disordered" evidence="7">
    <location>
        <begin position="197"/>
        <end position="238"/>
    </location>
</feature>
<keyword evidence="6" id="KW-0411">Iron-sulfur</keyword>
<evidence type="ECO:0000256" key="3">
    <source>
        <dbReference type="ARBA" id="ARBA00022691"/>
    </source>
</evidence>
<gene>
    <name evidence="8" type="ORF">SLINC_1301</name>
</gene>
<dbReference type="SFLD" id="SFLDS00029">
    <property type="entry name" value="Radical_SAM"/>
    <property type="match status" value="1"/>
</dbReference>
<evidence type="ECO:0000256" key="4">
    <source>
        <dbReference type="ARBA" id="ARBA00022723"/>
    </source>
</evidence>
<dbReference type="InterPro" id="IPR013785">
    <property type="entry name" value="Aldolase_TIM"/>
</dbReference>
<keyword evidence="9" id="KW-1185">Reference proteome</keyword>
<keyword evidence="4" id="KW-0479">Metal-binding</keyword>
<feature type="compositionally biased region" description="Basic and acidic residues" evidence="7">
    <location>
        <begin position="208"/>
        <end position="219"/>
    </location>
</feature>
<protein>
    <submittedName>
        <fullName evidence="8">Radical activating enzyme</fullName>
    </submittedName>
</protein>
<keyword evidence="2" id="KW-0004">4Fe-4S</keyword>